<evidence type="ECO:0000313" key="4">
    <source>
        <dbReference type="EMBL" id="APX26256.1"/>
    </source>
</evidence>
<keyword evidence="4" id="KW-0614">Plasmid</keyword>
<dbReference type="SUPFAM" id="SSF51120">
    <property type="entry name" value="beta-Roll"/>
    <property type="match status" value="4"/>
</dbReference>
<dbReference type="InterPro" id="IPR011049">
    <property type="entry name" value="Serralysin-like_metalloprot_C"/>
</dbReference>
<dbReference type="InterPro" id="IPR018511">
    <property type="entry name" value="Hemolysin-typ_Ca-bd_CS"/>
</dbReference>
<dbReference type="Proteomes" id="UP000186559">
    <property type="component" value="Plasmid pTPRO6"/>
</dbReference>
<evidence type="ECO:0000256" key="2">
    <source>
        <dbReference type="ARBA" id="ARBA00022525"/>
    </source>
</evidence>
<dbReference type="PANTHER" id="PTHR38340:SF1">
    <property type="entry name" value="S-LAYER PROTEIN"/>
    <property type="match status" value="1"/>
</dbReference>
<keyword evidence="5" id="KW-1185">Reference proteome</keyword>
<dbReference type="InterPro" id="IPR001343">
    <property type="entry name" value="Hemolysn_Ca-bd"/>
</dbReference>
<dbReference type="Pfam" id="PF00353">
    <property type="entry name" value="HemolysinCabind"/>
    <property type="match status" value="9"/>
</dbReference>
<keyword evidence="2" id="KW-0964">Secreted</keyword>
<sequence>MLIQLFGDTTDFLYRTFYSAADEGIDASVISSSSGELIVENDESGYRAIFTGSGLSNPEVSLTGSFTSLEILNDSGDTVALFSDFTWSFEDFILALIADYEDGNSAPLEALLNMQPITLDASASSLAIDAPLEGLATDTTQIGSDFDDLLVGGSGADDIHGGDGDDSLFGESGNDSLYGGNGSDELFGGAGSDYINPGANTDYDFILGGAGNDTIDFGDAETGFYDLWYGDLGGNVAVTIDGAAGTGSVNKFGLGTDTLLDVDNVLDETMTDGLGLYGSDGNDSFDITTADGQWVSVRGRAGNDAFIVSGDGAVRLDYRGADHGIVANLATGVISDDGYGDTDTLTGAIWELRGTDYADDITGSASDESFILRAGDDTLDGGAGFDRVRYDRSGYDWVDVNLAAGTATVSWEGTVYDQELSNIEWVRGSDGDDTITGDAGANRIDGRDGDDQMNGGGGSDTFQGSAGDDTINGGAGVDHVWYDVAYADATITATGSGWEITIDGETDTLTNIEWLGFSDQTVNIGGLDTIYGTPGFDILEGTEESDIIDGLAANDFIDGLGGDDTIYGGQGNDSLLGRAGDDVILGGNNHDNIALHEGDDYADGGLGNDSIGGGDGNDTLYGGSGNDVIGGGTDDDFIDAGDDQDAASGGYGADTVMGGGGDDTLAGSFGHDYVDGGSGDDSMGGGLGNDTLVGLSGDDTIGAGEGDDQVFGGTGNDFLAGAEGNDTIFGGTGADTINSGAGDDVLYGGSFDDQADGATDIFVFNDLIGDGNDSVYGFEDGIDLIRLAGVGPGALSITNVDGGAQVEVGDTGFTLYVDGMTAGTLTADDFVFV</sequence>
<geneLocation type="plasmid" evidence="5">
    <name>ptpro6</name>
</geneLocation>
<dbReference type="PRINTS" id="PR00313">
    <property type="entry name" value="CABNDNGRPT"/>
</dbReference>
<evidence type="ECO:0000313" key="5">
    <source>
        <dbReference type="Proteomes" id="UP000186559"/>
    </source>
</evidence>
<dbReference type="GO" id="GO:0005576">
    <property type="term" value="C:extracellular region"/>
    <property type="evidence" value="ECO:0007669"/>
    <property type="project" value="UniProtKB-SubCell"/>
</dbReference>
<organism evidence="4 5">
    <name type="scientific">Salipiger profundus</name>
    <dbReference type="NCBI Taxonomy" id="1229727"/>
    <lineage>
        <taxon>Bacteria</taxon>
        <taxon>Pseudomonadati</taxon>
        <taxon>Pseudomonadota</taxon>
        <taxon>Alphaproteobacteria</taxon>
        <taxon>Rhodobacterales</taxon>
        <taxon>Roseobacteraceae</taxon>
        <taxon>Salipiger</taxon>
    </lineage>
</organism>
<dbReference type="AlphaFoldDB" id="A0A1U7DDV6"/>
<dbReference type="PANTHER" id="PTHR38340">
    <property type="entry name" value="S-LAYER PROTEIN"/>
    <property type="match status" value="1"/>
</dbReference>
<comment type="subcellular location">
    <subcellularLocation>
        <location evidence="1">Secreted</location>
    </subcellularLocation>
</comment>
<feature type="region of interest" description="Disordered" evidence="3">
    <location>
        <begin position="431"/>
        <end position="466"/>
    </location>
</feature>
<dbReference type="RefSeq" id="WP_076625904.1">
    <property type="nucleotide sequence ID" value="NZ_BMEW01000020.1"/>
</dbReference>
<dbReference type="PROSITE" id="PS00330">
    <property type="entry name" value="HEMOLYSIN_CALCIUM"/>
    <property type="match status" value="5"/>
</dbReference>
<name>A0A1U7DDV6_9RHOB</name>
<reference evidence="4 5" key="1">
    <citation type="submission" date="2016-03" db="EMBL/GenBank/DDBJ databases">
        <title>Deep-sea bacteria in the southern Pacific.</title>
        <authorList>
            <person name="Tang K."/>
        </authorList>
    </citation>
    <scope>NUCLEOTIDE SEQUENCE [LARGE SCALE GENOMIC DNA]</scope>
    <source>
        <strain evidence="4 5">JLT2016</strain>
        <plasmid evidence="5">Plasmid ptpro6</plasmid>
    </source>
</reference>
<evidence type="ECO:0000256" key="3">
    <source>
        <dbReference type="SAM" id="MobiDB-lite"/>
    </source>
</evidence>
<proteinExistence type="predicted"/>
<accession>A0A1U7DDV6</accession>
<dbReference type="EMBL" id="CP014802">
    <property type="protein sequence ID" value="APX26256.1"/>
    <property type="molecule type" value="Genomic_DNA"/>
</dbReference>
<dbReference type="InterPro" id="IPR050557">
    <property type="entry name" value="RTX_toxin/Mannuronan_C5-epim"/>
</dbReference>
<protein>
    <submittedName>
        <fullName evidence="4">Putative calcium-binding protein</fullName>
    </submittedName>
</protein>
<dbReference type="KEGG" id="tpro:Ga0080559_TMP5156"/>
<dbReference type="GO" id="GO:0005509">
    <property type="term" value="F:calcium ion binding"/>
    <property type="evidence" value="ECO:0007669"/>
    <property type="project" value="InterPro"/>
</dbReference>
<gene>
    <name evidence="4" type="ORF">Ga0080559_TMP5156</name>
</gene>
<dbReference type="Gene3D" id="2.150.10.10">
    <property type="entry name" value="Serralysin-like metalloprotease, C-terminal"/>
    <property type="match status" value="5"/>
</dbReference>
<evidence type="ECO:0000256" key="1">
    <source>
        <dbReference type="ARBA" id="ARBA00004613"/>
    </source>
</evidence>